<feature type="domain" description="RING-type" evidence="9">
    <location>
        <begin position="235"/>
        <end position="519"/>
    </location>
</feature>
<evidence type="ECO:0000256" key="6">
    <source>
        <dbReference type="ARBA" id="ARBA00022786"/>
    </source>
</evidence>
<evidence type="ECO:0000256" key="2">
    <source>
        <dbReference type="ARBA" id="ARBA00022679"/>
    </source>
</evidence>
<dbReference type="PANTHER" id="PTHR22770:SF42">
    <property type="entry name" value="FINGER PROTEIN (ZIN), PUTATIVE (AFU_ORTHOLOGUE AFUA_4G03910)-RELATED"/>
    <property type="match status" value="1"/>
</dbReference>
<dbReference type="GO" id="GO:0016740">
    <property type="term" value="F:transferase activity"/>
    <property type="evidence" value="ECO:0007669"/>
    <property type="project" value="UniProtKB-KW"/>
</dbReference>
<feature type="compositionally biased region" description="Polar residues" evidence="8">
    <location>
        <begin position="14"/>
        <end position="31"/>
    </location>
</feature>
<dbReference type="OrthoDB" id="10009520at2759"/>
<dbReference type="InParanoid" id="A0A5J5EU25"/>
<keyword evidence="11" id="KW-1185">Reference proteome</keyword>
<dbReference type="InterPro" id="IPR047546">
    <property type="entry name" value="Rcat_RBR_RNF216"/>
</dbReference>
<reference evidence="10 11" key="1">
    <citation type="submission" date="2019-09" db="EMBL/GenBank/DDBJ databases">
        <title>Draft genome of the ectomycorrhizal ascomycete Sphaerosporella brunnea.</title>
        <authorList>
            <consortium name="DOE Joint Genome Institute"/>
            <person name="Benucci G.M."/>
            <person name="Marozzi G."/>
            <person name="Antonielli L."/>
            <person name="Sanchez S."/>
            <person name="Marco P."/>
            <person name="Wang X."/>
            <person name="Falini L.B."/>
            <person name="Barry K."/>
            <person name="Haridas S."/>
            <person name="Lipzen A."/>
            <person name="Labutti K."/>
            <person name="Grigoriev I.V."/>
            <person name="Murat C."/>
            <person name="Martin F."/>
            <person name="Albertini E."/>
            <person name="Donnini D."/>
            <person name="Bonito G."/>
        </authorList>
    </citation>
    <scope>NUCLEOTIDE SEQUENCE [LARGE SCALE GENOMIC DNA]</scope>
    <source>
        <strain evidence="10 11">Sb_GMNB300</strain>
    </source>
</reference>
<evidence type="ECO:0000256" key="7">
    <source>
        <dbReference type="ARBA" id="ARBA00022833"/>
    </source>
</evidence>
<evidence type="ECO:0000256" key="1">
    <source>
        <dbReference type="ARBA" id="ARBA00004906"/>
    </source>
</evidence>
<protein>
    <recommendedName>
        <fullName evidence="9">RING-type domain-containing protein</fullName>
    </recommendedName>
</protein>
<evidence type="ECO:0000313" key="10">
    <source>
        <dbReference type="EMBL" id="KAA8903147.1"/>
    </source>
</evidence>
<dbReference type="InterPro" id="IPR058758">
    <property type="entry name" value="UBA_RNF216"/>
</dbReference>
<accession>A0A5J5EU25</accession>
<dbReference type="PROSITE" id="PS51873">
    <property type="entry name" value="TRIAD"/>
    <property type="match status" value="1"/>
</dbReference>
<dbReference type="InterPro" id="IPR051628">
    <property type="entry name" value="LUBAC_E3_Ligases"/>
</dbReference>
<evidence type="ECO:0000256" key="4">
    <source>
        <dbReference type="ARBA" id="ARBA00022737"/>
    </source>
</evidence>
<feature type="region of interest" description="Disordered" evidence="8">
    <location>
        <begin position="1"/>
        <end position="31"/>
    </location>
</feature>
<dbReference type="EMBL" id="VXIS01000121">
    <property type="protein sequence ID" value="KAA8903147.1"/>
    <property type="molecule type" value="Genomic_DNA"/>
</dbReference>
<gene>
    <name evidence="10" type="ORF">FN846DRAFT_954249</name>
</gene>
<dbReference type="CDD" id="cd20353">
    <property type="entry name" value="Rcat_RBR_RNF216"/>
    <property type="match status" value="1"/>
</dbReference>
<comment type="pathway">
    <text evidence="1">Protein modification; protein ubiquitination.</text>
</comment>
<dbReference type="Proteomes" id="UP000326924">
    <property type="component" value="Unassembled WGS sequence"/>
</dbReference>
<dbReference type="Pfam" id="PF26112">
    <property type="entry name" value="UBA_RNF216"/>
    <property type="match status" value="1"/>
</dbReference>
<evidence type="ECO:0000256" key="3">
    <source>
        <dbReference type="ARBA" id="ARBA00022723"/>
    </source>
</evidence>
<dbReference type="Pfam" id="PF26200">
    <property type="entry name" value="Rcat_RNF216"/>
    <property type="match status" value="1"/>
</dbReference>
<sequence>MLSSILNRPKGAPRNSNPVDASSSSSFPPQTANSAAIVTPVQDAALAQAKTAFLNQSLETLHEVFPGVDIEEVRRLLATTSEESRLYVVTEILLKSRRGRAATSATRPGPALAPWEKFRTDEYQKAVQKALNKEFRGLSKATIQAVLAEHNFQYSRCRETLSEIASKSWRFSLSNLFRRTPRAEDLPNARQMPTGSKELDDELFELGRPAREAQIAGDRKIAALLNEAEYAAASALFECECCFGDYAWEETVACSVGHFFCHTCLRRSVQESVFGQGKSLLPEKASVACLSSTAQPPCQEFVPADVLRAVLPEDVYHSLEDRTASESLEKSGLQLVRCPFCGYAEVDELQPYRIRRPVAALGGLLVGTIFFLLPYGKQVFLLLLIATFTFPVSPTPHLEKALRNIALRRRGALFRCENTRCKRESCITCGKEWMPFHKCYEKEEDAARIFVEKAMADAVKRTCPLCHLSFVKSDGCNKLTCPCGYVMCYICRADIRTVGYKHFCQHFRQIPGTACTDCDACDLYANEDEAAAIKNAAKRAEEEYWSRCKKPKGMRWKGVHAPGEGVVGAAGGGGWWWWWGVEEVWEWVLECAVVWV</sequence>
<dbReference type="AlphaFoldDB" id="A0A5J5EU25"/>
<dbReference type="CDD" id="cd16630">
    <property type="entry name" value="RING-HC_RBR_RNF216"/>
    <property type="match status" value="1"/>
</dbReference>
<evidence type="ECO:0000256" key="5">
    <source>
        <dbReference type="ARBA" id="ARBA00022771"/>
    </source>
</evidence>
<dbReference type="PANTHER" id="PTHR22770">
    <property type="entry name" value="UBIQUITIN CONJUGATING ENZYME 7 INTERACTING PROTEIN-RELATED"/>
    <property type="match status" value="1"/>
</dbReference>
<dbReference type="InterPro" id="IPR044066">
    <property type="entry name" value="TRIAD_supradom"/>
</dbReference>
<organism evidence="10 11">
    <name type="scientific">Sphaerosporella brunnea</name>
    <dbReference type="NCBI Taxonomy" id="1250544"/>
    <lineage>
        <taxon>Eukaryota</taxon>
        <taxon>Fungi</taxon>
        <taxon>Dikarya</taxon>
        <taxon>Ascomycota</taxon>
        <taxon>Pezizomycotina</taxon>
        <taxon>Pezizomycetes</taxon>
        <taxon>Pezizales</taxon>
        <taxon>Pyronemataceae</taxon>
        <taxon>Sphaerosporella</taxon>
    </lineage>
</organism>
<keyword evidence="7" id="KW-0862">Zinc</keyword>
<name>A0A5J5EU25_9PEZI</name>
<dbReference type="Gene3D" id="1.20.120.1750">
    <property type="match status" value="1"/>
</dbReference>
<comment type="caution">
    <text evidence="10">The sequence shown here is derived from an EMBL/GenBank/DDBJ whole genome shotgun (WGS) entry which is preliminary data.</text>
</comment>
<dbReference type="SUPFAM" id="SSF57850">
    <property type="entry name" value="RING/U-box"/>
    <property type="match status" value="1"/>
</dbReference>
<keyword evidence="4" id="KW-0677">Repeat</keyword>
<keyword evidence="5" id="KW-0863">Zinc-finger</keyword>
<dbReference type="Pfam" id="PF26191">
    <property type="entry name" value="RING-HC_RBR_RNF216"/>
    <property type="match status" value="1"/>
</dbReference>
<dbReference type="InterPro" id="IPR047544">
    <property type="entry name" value="RING-HC_RBR_RNF216"/>
</dbReference>
<keyword evidence="2" id="KW-0808">Transferase</keyword>
<evidence type="ECO:0000259" key="9">
    <source>
        <dbReference type="PROSITE" id="PS51873"/>
    </source>
</evidence>
<keyword evidence="3" id="KW-0479">Metal-binding</keyword>
<evidence type="ECO:0000313" key="11">
    <source>
        <dbReference type="Proteomes" id="UP000326924"/>
    </source>
</evidence>
<keyword evidence="6" id="KW-0833">Ubl conjugation pathway</keyword>
<dbReference type="GO" id="GO:0008270">
    <property type="term" value="F:zinc ion binding"/>
    <property type="evidence" value="ECO:0007669"/>
    <property type="project" value="UniProtKB-KW"/>
</dbReference>
<evidence type="ECO:0000256" key="8">
    <source>
        <dbReference type="SAM" id="MobiDB-lite"/>
    </source>
</evidence>
<proteinExistence type="predicted"/>